<keyword evidence="3" id="KW-1185">Reference proteome</keyword>
<accession>A0A2V1D455</accession>
<feature type="transmembrane region" description="Helical" evidence="1">
    <location>
        <begin position="20"/>
        <end position="43"/>
    </location>
</feature>
<keyword evidence="1" id="KW-1133">Transmembrane helix</keyword>
<evidence type="ECO:0000313" key="3">
    <source>
        <dbReference type="Proteomes" id="UP000244855"/>
    </source>
</evidence>
<reference evidence="2 3" key="1">
    <citation type="journal article" date="2018" name="Sci. Rep.">
        <title>Comparative genomics provides insights into the lifestyle and reveals functional heterogeneity of dark septate endophytic fungi.</title>
        <authorList>
            <person name="Knapp D.G."/>
            <person name="Nemeth J.B."/>
            <person name="Barry K."/>
            <person name="Hainaut M."/>
            <person name="Henrissat B."/>
            <person name="Johnson J."/>
            <person name="Kuo A."/>
            <person name="Lim J.H.P."/>
            <person name="Lipzen A."/>
            <person name="Nolan M."/>
            <person name="Ohm R.A."/>
            <person name="Tamas L."/>
            <person name="Grigoriev I.V."/>
            <person name="Spatafora J.W."/>
            <person name="Nagy L.G."/>
            <person name="Kovacs G.M."/>
        </authorList>
    </citation>
    <scope>NUCLEOTIDE SEQUENCE [LARGE SCALE GENOMIC DNA]</scope>
    <source>
        <strain evidence="2 3">DSE2036</strain>
    </source>
</reference>
<sequence length="70" mass="7709">MYDYIITGDGEAPCSGRQELFFRLRGVGCVIGVGIFGVSPYFCEVRIRQLVAFAMLDSASSTHTRKVTKS</sequence>
<keyword evidence="1" id="KW-0812">Transmembrane</keyword>
<organism evidence="2 3">
    <name type="scientific">Periconia macrospinosa</name>
    <dbReference type="NCBI Taxonomy" id="97972"/>
    <lineage>
        <taxon>Eukaryota</taxon>
        <taxon>Fungi</taxon>
        <taxon>Dikarya</taxon>
        <taxon>Ascomycota</taxon>
        <taxon>Pezizomycotina</taxon>
        <taxon>Dothideomycetes</taxon>
        <taxon>Pleosporomycetidae</taxon>
        <taxon>Pleosporales</taxon>
        <taxon>Massarineae</taxon>
        <taxon>Periconiaceae</taxon>
        <taxon>Periconia</taxon>
    </lineage>
</organism>
<evidence type="ECO:0000256" key="1">
    <source>
        <dbReference type="SAM" id="Phobius"/>
    </source>
</evidence>
<gene>
    <name evidence="2" type="ORF">DM02DRAFT_262685</name>
</gene>
<name>A0A2V1D455_9PLEO</name>
<protein>
    <submittedName>
        <fullName evidence="2">Uncharacterized protein</fullName>
    </submittedName>
</protein>
<dbReference type="AlphaFoldDB" id="A0A2V1D455"/>
<dbReference type="EMBL" id="KZ805644">
    <property type="protein sequence ID" value="PVH92827.1"/>
    <property type="molecule type" value="Genomic_DNA"/>
</dbReference>
<dbReference type="Proteomes" id="UP000244855">
    <property type="component" value="Unassembled WGS sequence"/>
</dbReference>
<evidence type="ECO:0000313" key="2">
    <source>
        <dbReference type="EMBL" id="PVH92827.1"/>
    </source>
</evidence>
<proteinExistence type="predicted"/>
<keyword evidence="1" id="KW-0472">Membrane</keyword>